<feature type="region of interest" description="Disordered" evidence="1">
    <location>
        <begin position="1"/>
        <end position="56"/>
    </location>
</feature>
<evidence type="ECO:0000313" key="2">
    <source>
        <dbReference type="EMBL" id="MBB4000096.1"/>
    </source>
</evidence>
<sequence>MSENANQGRRSLDMDLGAFDRPDVSPAKAPSSSDEQRRRVNQVSQFPSREPDAKGDQINLKLSSEEKARFKRMAKKERYNHGEFLTVLMDAYEKSQS</sequence>
<dbReference type="AlphaFoldDB" id="A0A7W6H7P8"/>
<name>A0A7W6H7P8_9HYPH</name>
<gene>
    <name evidence="2" type="ORF">GGR04_003972</name>
</gene>
<protein>
    <submittedName>
        <fullName evidence="2">Uncharacterized protein</fullName>
    </submittedName>
</protein>
<reference evidence="2 3" key="1">
    <citation type="submission" date="2020-08" db="EMBL/GenBank/DDBJ databases">
        <title>Genomic Encyclopedia of Type Strains, Phase IV (KMG-IV): sequencing the most valuable type-strain genomes for metagenomic binning, comparative biology and taxonomic classification.</title>
        <authorList>
            <person name="Goeker M."/>
        </authorList>
    </citation>
    <scope>NUCLEOTIDE SEQUENCE [LARGE SCALE GENOMIC DNA]</scope>
    <source>
        <strain evidence="2 3">DSM 102238</strain>
    </source>
</reference>
<keyword evidence="3" id="KW-1185">Reference proteome</keyword>
<dbReference type="RefSeq" id="WP_183201659.1">
    <property type="nucleotide sequence ID" value="NZ_JACIEK010000015.1"/>
</dbReference>
<organism evidence="2 3">
    <name type="scientific">Aureimonas pseudogalii</name>
    <dbReference type="NCBI Taxonomy" id="1744844"/>
    <lineage>
        <taxon>Bacteria</taxon>
        <taxon>Pseudomonadati</taxon>
        <taxon>Pseudomonadota</taxon>
        <taxon>Alphaproteobacteria</taxon>
        <taxon>Hyphomicrobiales</taxon>
        <taxon>Aurantimonadaceae</taxon>
        <taxon>Aureimonas</taxon>
    </lineage>
</organism>
<proteinExistence type="predicted"/>
<accession>A0A7W6H7P8</accession>
<dbReference type="Proteomes" id="UP000542776">
    <property type="component" value="Unassembled WGS sequence"/>
</dbReference>
<dbReference type="EMBL" id="JACIEK010000015">
    <property type="protein sequence ID" value="MBB4000096.1"/>
    <property type="molecule type" value="Genomic_DNA"/>
</dbReference>
<evidence type="ECO:0000313" key="3">
    <source>
        <dbReference type="Proteomes" id="UP000542776"/>
    </source>
</evidence>
<comment type="caution">
    <text evidence="2">The sequence shown here is derived from an EMBL/GenBank/DDBJ whole genome shotgun (WGS) entry which is preliminary data.</text>
</comment>
<feature type="compositionally biased region" description="Basic and acidic residues" evidence="1">
    <location>
        <begin position="10"/>
        <end position="23"/>
    </location>
</feature>
<evidence type="ECO:0000256" key="1">
    <source>
        <dbReference type="SAM" id="MobiDB-lite"/>
    </source>
</evidence>